<dbReference type="PANTHER" id="PTHR11748:SF111">
    <property type="entry name" value="D-LACTATE DEHYDROGENASE, MITOCHONDRIAL-RELATED"/>
    <property type="match status" value="1"/>
</dbReference>
<dbReference type="GO" id="GO:0005739">
    <property type="term" value="C:mitochondrion"/>
    <property type="evidence" value="ECO:0007669"/>
    <property type="project" value="TreeGrafter"/>
</dbReference>
<dbReference type="GO" id="GO:0008720">
    <property type="term" value="F:D-lactate dehydrogenase (NAD+) activity"/>
    <property type="evidence" value="ECO:0007669"/>
    <property type="project" value="TreeGrafter"/>
</dbReference>
<evidence type="ECO:0000256" key="3">
    <source>
        <dbReference type="ARBA" id="ARBA00022630"/>
    </source>
</evidence>
<keyword evidence="5" id="KW-0560">Oxidoreductase</keyword>
<comment type="cofactor">
    <cofactor evidence="1">
        <name>FAD</name>
        <dbReference type="ChEBI" id="CHEBI:57692"/>
    </cofactor>
</comment>
<keyword evidence="3" id="KW-0285">Flavoprotein</keyword>
<gene>
    <name evidence="8" type="ORF">CYMTET_40367</name>
</gene>
<evidence type="ECO:0000256" key="4">
    <source>
        <dbReference type="ARBA" id="ARBA00022827"/>
    </source>
</evidence>
<reference evidence="8 9" key="1">
    <citation type="journal article" date="2015" name="Genome Biol. Evol.">
        <title>Comparative Genomics of a Bacterivorous Green Alga Reveals Evolutionary Causalities and Consequences of Phago-Mixotrophic Mode of Nutrition.</title>
        <authorList>
            <person name="Burns J.A."/>
            <person name="Paasch A."/>
            <person name="Narechania A."/>
            <person name="Kim E."/>
        </authorList>
    </citation>
    <scope>NUCLEOTIDE SEQUENCE [LARGE SCALE GENOMIC DNA]</scope>
    <source>
        <strain evidence="8 9">PLY_AMNH</strain>
    </source>
</reference>
<dbReference type="InterPro" id="IPR016171">
    <property type="entry name" value="Vanillyl_alc_oxidase_C-sub2"/>
</dbReference>
<dbReference type="GO" id="GO:0050660">
    <property type="term" value="F:flavin adenine dinucleotide binding"/>
    <property type="evidence" value="ECO:0007669"/>
    <property type="project" value="InterPro"/>
</dbReference>
<feature type="domain" description="FAD-binding oxidoreductase/transferase type 4 C-terminal" evidence="7">
    <location>
        <begin position="5"/>
        <end position="170"/>
    </location>
</feature>
<comment type="caution">
    <text evidence="8">The sequence shown here is derived from an EMBL/GenBank/DDBJ whole genome shotgun (WGS) entry which is preliminary data.</text>
</comment>
<dbReference type="GO" id="GO:0004458">
    <property type="term" value="F:D-lactate dehydrogenase (cytochrome) activity"/>
    <property type="evidence" value="ECO:0007669"/>
    <property type="project" value="UniProtKB-EC"/>
</dbReference>
<accession>A0AAE0C9F8</accession>
<evidence type="ECO:0000256" key="2">
    <source>
        <dbReference type="ARBA" id="ARBA00008000"/>
    </source>
</evidence>
<evidence type="ECO:0000313" key="8">
    <source>
        <dbReference type="EMBL" id="KAK3250248.1"/>
    </source>
</evidence>
<dbReference type="Proteomes" id="UP001190700">
    <property type="component" value="Unassembled WGS sequence"/>
</dbReference>
<evidence type="ECO:0000256" key="6">
    <source>
        <dbReference type="ARBA" id="ARBA00038897"/>
    </source>
</evidence>
<dbReference type="FunFam" id="3.30.70.2740:FF:000001">
    <property type="entry name" value="D-lactate dehydrogenase mitochondrial"/>
    <property type="match status" value="1"/>
</dbReference>
<name>A0AAE0C9F8_9CHLO</name>
<dbReference type="AlphaFoldDB" id="A0AAE0C9F8"/>
<dbReference type="Gene3D" id="3.30.70.2740">
    <property type="match status" value="1"/>
</dbReference>
<dbReference type="InterPro" id="IPR004113">
    <property type="entry name" value="FAD-bd_oxidored_4_C"/>
</dbReference>
<dbReference type="GO" id="GO:1903457">
    <property type="term" value="P:lactate catabolic process"/>
    <property type="evidence" value="ECO:0007669"/>
    <property type="project" value="TreeGrafter"/>
</dbReference>
<evidence type="ECO:0000259" key="7">
    <source>
        <dbReference type="Pfam" id="PF02913"/>
    </source>
</evidence>
<protein>
    <recommendedName>
        <fullName evidence="6">D-lactate dehydrogenase (cytochrome)</fullName>
        <ecNumber evidence="6">1.1.2.4</ecNumber>
    </recommendedName>
</protein>
<comment type="similarity">
    <text evidence="2">Belongs to the FAD-binding oxidoreductase/transferase type 4 family.</text>
</comment>
<dbReference type="Gene3D" id="1.10.45.10">
    <property type="entry name" value="Vanillyl-alcohol Oxidase, Chain A, domain 4"/>
    <property type="match status" value="1"/>
</dbReference>
<keyword evidence="4" id="KW-0274">FAD</keyword>
<evidence type="ECO:0000313" key="9">
    <source>
        <dbReference type="Proteomes" id="UP001190700"/>
    </source>
</evidence>
<evidence type="ECO:0000256" key="5">
    <source>
        <dbReference type="ARBA" id="ARBA00023002"/>
    </source>
</evidence>
<dbReference type="EC" id="1.1.2.4" evidence="6"/>
<evidence type="ECO:0000256" key="1">
    <source>
        <dbReference type="ARBA" id="ARBA00001974"/>
    </source>
</evidence>
<organism evidence="8 9">
    <name type="scientific">Cymbomonas tetramitiformis</name>
    <dbReference type="NCBI Taxonomy" id="36881"/>
    <lineage>
        <taxon>Eukaryota</taxon>
        <taxon>Viridiplantae</taxon>
        <taxon>Chlorophyta</taxon>
        <taxon>Pyramimonadophyceae</taxon>
        <taxon>Pyramimonadales</taxon>
        <taxon>Pyramimonadaceae</taxon>
        <taxon>Cymbomonas</taxon>
    </lineage>
</organism>
<dbReference type="Pfam" id="PF02913">
    <property type="entry name" value="FAD-oxidase_C"/>
    <property type="match status" value="1"/>
</dbReference>
<keyword evidence="9" id="KW-1185">Reference proteome</keyword>
<sequence length="177" mass="19169">MAVPTLLIEFQSSTAEQAAGDYAAVEQAVQRACGAPHGASCEYFEDARKLDEVCITDICMPLSKLAQCIANTEADFHAHGLLCIICAHIADGNFHCNVPYQPHELKLVQQLLERLMNRAILAGGTVSGEHGVGVGKMDAILKEHGATCIHVMRQIKKALDPNSIMNPNKIFPLQAHL</sequence>
<dbReference type="FunFam" id="1.10.45.10:FF:000001">
    <property type="entry name" value="D-lactate dehydrogenase mitochondrial"/>
    <property type="match status" value="1"/>
</dbReference>
<proteinExistence type="inferred from homology"/>
<dbReference type="PANTHER" id="PTHR11748">
    <property type="entry name" value="D-LACTATE DEHYDROGENASE"/>
    <property type="match status" value="1"/>
</dbReference>
<dbReference type="InterPro" id="IPR016164">
    <property type="entry name" value="FAD-linked_Oxase-like_C"/>
</dbReference>
<dbReference type="EMBL" id="LGRX02026821">
    <property type="protein sequence ID" value="KAK3250248.1"/>
    <property type="molecule type" value="Genomic_DNA"/>
</dbReference>
<dbReference type="SUPFAM" id="SSF55103">
    <property type="entry name" value="FAD-linked oxidases, C-terminal domain"/>
    <property type="match status" value="1"/>
</dbReference>